<evidence type="ECO:0000313" key="1">
    <source>
        <dbReference type="EMBL" id="BAV58345.1"/>
    </source>
</evidence>
<protein>
    <submittedName>
        <fullName evidence="1">Uncharacterized protein</fullName>
    </submittedName>
</protein>
<accession>A0A1C9ZWB0</accession>
<reference evidence="1" key="1">
    <citation type="submission" date="2015-10" db="EMBL/GenBank/DDBJ databases">
        <title>Evolution of the mating-type locus in an isomorphic haploid-diploid life cycle and isogamy.</title>
        <authorList>
            <person name="Yamazaki T."/>
            <person name="Suzuki R."/>
            <person name="Ichihara K."/>
            <person name="Toyoda A."/>
            <person name="Kuwano K."/>
            <person name="Kawano S."/>
        </authorList>
    </citation>
    <scope>NUCLEOTIDE SEQUENCE</scope>
    <source>
        <strain evidence="1">MGEC-1</strain>
    </source>
</reference>
<dbReference type="EMBL" id="LC088657">
    <property type="protein sequence ID" value="BAV58345.1"/>
    <property type="molecule type" value="mRNA"/>
</dbReference>
<sequence length="103" mass="10993">MAISLGLIGQSPVDKFGLGPTARFSTVGQARPCCTSQAAKVSPPTSRELLLLQRCPHQVGILSARLSPMMTQNVQCRCIHYLRVCGPDVETELVKGSSASKPI</sequence>
<dbReference type="AlphaFoldDB" id="A0A1C9ZWB0"/>
<name>A0A1C9ZWB0_9CHLO</name>
<organism evidence="1">
    <name type="scientific">Ulva partita</name>
    <dbReference type="NCBI Taxonomy" id="1605170"/>
    <lineage>
        <taxon>Eukaryota</taxon>
        <taxon>Viridiplantae</taxon>
        <taxon>Chlorophyta</taxon>
        <taxon>core chlorophytes</taxon>
        <taxon>Ulvophyceae</taxon>
        <taxon>OUU clade</taxon>
        <taxon>Ulvales</taxon>
        <taxon>Ulvaceae</taxon>
        <taxon>Ulva</taxon>
    </lineage>
</organism>
<gene>
    <name evidence="1" type="primary">8296f</name>
</gene>
<proteinExistence type="evidence at transcript level"/>